<dbReference type="InterPro" id="IPR050172">
    <property type="entry name" value="SsuD_RutA_monooxygenase"/>
</dbReference>
<evidence type="ECO:0000256" key="1">
    <source>
        <dbReference type="ARBA" id="ARBA00022630"/>
    </source>
</evidence>
<protein>
    <submittedName>
        <fullName evidence="6">TIGR03619 family F420-dependent LLM class oxidoreductase</fullName>
        <ecNumber evidence="6">1.-.-.-</ecNumber>
    </submittedName>
</protein>
<dbReference type="InterPro" id="IPR019921">
    <property type="entry name" value="Lucif-like_OxRdtase_Rv2161c"/>
</dbReference>
<evidence type="ECO:0000256" key="2">
    <source>
        <dbReference type="ARBA" id="ARBA00022643"/>
    </source>
</evidence>
<evidence type="ECO:0000313" key="6">
    <source>
        <dbReference type="EMBL" id="RKN32314.1"/>
    </source>
</evidence>
<reference evidence="6 7" key="1">
    <citation type="submission" date="2018-09" db="EMBL/GenBank/DDBJ databases">
        <title>Micromonospora sp. nov. MS1-9, isolated from a root of Musa sp.</title>
        <authorList>
            <person name="Kuncharoen N."/>
            <person name="Kudo T."/>
            <person name="Ohkuma M."/>
            <person name="Yuki M."/>
            <person name="Tanasupawat S."/>
        </authorList>
    </citation>
    <scope>NUCLEOTIDE SEQUENCE [LARGE SCALE GENOMIC DNA]</scope>
    <source>
        <strain evidence="6 7">MS1-9</strain>
    </source>
</reference>
<comment type="caution">
    <text evidence="6">The sequence shown here is derived from an EMBL/GenBank/DDBJ whole genome shotgun (WGS) entry which is preliminary data.</text>
</comment>
<dbReference type="InterPro" id="IPR036661">
    <property type="entry name" value="Luciferase-like_sf"/>
</dbReference>
<keyword evidence="1" id="KW-0285">Flavoprotein</keyword>
<dbReference type="SUPFAM" id="SSF51679">
    <property type="entry name" value="Bacterial luciferase-like"/>
    <property type="match status" value="1"/>
</dbReference>
<evidence type="ECO:0000256" key="3">
    <source>
        <dbReference type="ARBA" id="ARBA00023002"/>
    </source>
</evidence>
<dbReference type="EMBL" id="RAZT01000006">
    <property type="protein sequence ID" value="RKN32314.1"/>
    <property type="molecule type" value="Genomic_DNA"/>
</dbReference>
<evidence type="ECO:0000259" key="5">
    <source>
        <dbReference type="Pfam" id="PF00296"/>
    </source>
</evidence>
<accession>A0A3A9YDF1</accession>
<proteinExistence type="predicted"/>
<sequence length="343" mass="36870">MARAAGAGQPHRPDHQFRLLEDPMELGLALPTAGPETSPETIIKVAKEAERLGYAALWTFERLLRPLEKVVLWTGGEPQTVPEFYGSTYEPLETLSYVAAETERIKLGTAVLLAPMHVPVMLARRLATLDQFSGGRVIAGMGQGWQHHEFETANVSSRRKGVRTEEFIAAMRAAWGPDPVQHEGEFYKITPSQVNPKPVQAHIPVLLAATSPAAIKRAARISDGLLPLTSSAQELAGVVSAFHEAAREAGRDPKDLQVINQAAWPTPVTREPIGDGRPFLGGSPRQIAEDLMAARESGVTQVYLAAGQGLGLDVGLKGADVDEWLGLLGEVIEAAEQLGVLAP</sequence>
<dbReference type="EC" id="1.-.-.-" evidence="6"/>
<dbReference type="Proteomes" id="UP000275865">
    <property type="component" value="Unassembled WGS sequence"/>
</dbReference>
<feature type="domain" description="Luciferase-like" evidence="5">
    <location>
        <begin position="30"/>
        <end position="259"/>
    </location>
</feature>
<organism evidence="6 7">
    <name type="scientific">Micromonospora musae</name>
    <dbReference type="NCBI Taxonomy" id="1894970"/>
    <lineage>
        <taxon>Bacteria</taxon>
        <taxon>Bacillati</taxon>
        <taxon>Actinomycetota</taxon>
        <taxon>Actinomycetes</taxon>
        <taxon>Micromonosporales</taxon>
        <taxon>Micromonosporaceae</taxon>
        <taxon>Micromonospora</taxon>
    </lineage>
</organism>
<dbReference type="InterPro" id="IPR011251">
    <property type="entry name" value="Luciferase-like_dom"/>
</dbReference>
<dbReference type="NCBIfam" id="TIGR03619">
    <property type="entry name" value="F420_Rv2161c"/>
    <property type="match status" value="1"/>
</dbReference>
<dbReference type="GO" id="GO:0008726">
    <property type="term" value="F:alkanesulfonate monooxygenase activity"/>
    <property type="evidence" value="ECO:0007669"/>
    <property type="project" value="TreeGrafter"/>
</dbReference>
<evidence type="ECO:0000256" key="4">
    <source>
        <dbReference type="ARBA" id="ARBA00023033"/>
    </source>
</evidence>
<evidence type="ECO:0000313" key="7">
    <source>
        <dbReference type="Proteomes" id="UP000275865"/>
    </source>
</evidence>
<keyword evidence="4" id="KW-0503">Monooxygenase</keyword>
<dbReference type="PANTHER" id="PTHR42847">
    <property type="entry name" value="ALKANESULFONATE MONOOXYGENASE"/>
    <property type="match status" value="1"/>
</dbReference>
<dbReference type="GO" id="GO:0046306">
    <property type="term" value="P:alkanesulfonate catabolic process"/>
    <property type="evidence" value="ECO:0007669"/>
    <property type="project" value="TreeGrafter"/>
</dbReference>
<keyword evidence="2" id="KW-0288">FMN</keyword>
<keyword evidence="3 6" id="KW-0560">Oxidoreductase</keyword>
<dbReference type="PANTHER" id="PTHR42847:SF4">
    <property type="entry name" value="ALKANESULFONATE MONOOXYGENASE-RELATED"/>
    <property type="match status" value="1"/>
</dbReference>
<dbReference type="Gene3D" id="3.20.20.30">
    <property type="entry name" value="Luciferase-like domain"/>
    <property type="match status" value="1"/>
</dbReference>
<name>A0A3A9YDF1_9ACTN</name>
<gene>
    <name evidence="6" type="ORF">D7044_13745</name>
</gene>
<dbReference type="AlphaFoldDB" id="A0A3A9YDF1"/>
<dbReference type="Pfam" id="PF00296">
    <property type="entry name" value="Bac_luciferase"/>
    <property type="match status" value="1"/>
</dbReference>